<evidence type="ECO:0000313" key="2">
    <source>
        <dbReference type="Proteomes" id="UP000324222"/>
    </source>
</evidence>
<dbReference type="EMBL" id="VSRR010000580">
    <property type="protein sequence ID" value="MPC17330.1"/>
    <property type="molecule type" value="Genomic_DNA"/>
</dbReference>
<organism evidence="1 2">
    <name type="scientific">Portunus trituberculatus</name>
    <name type="common">Swimming crab</name>
    <name type="synonym">Neptunus trituberculatus</name>
    <dbReference type="NCBI Taxonomy" id="210409"/>
    <lineage>
        <taxon>Eukaryota</taxon>
        <taxon>Metazoa</taxon>
        <taxon>Ecdysozoa</taxon>
        <taxon>Arthropoda</taxon>
        <taxon>Crustacea</taxon>
        <taxon>Multicrustacea</taxon>
        <taxon>Malacostraca</taxon>
        <taxon>Eumalacostraca</taxon>
        <taxon>Eucarida</taxon>
        <taxon>Decapoda</taxon>
        <taxon>Pleocyemata</taxon>
        <taxon>Brachyura</taxon>
        <taxon>Eubrachyura</taxon>
        <taxon>Portunoidea</taxon>
        <taxon>Portunidae</taxon>
        <taxon>Portuninae</taxon>
        <taxon>Portunus</taxon>
    </lineage>
</organism>
<dbReference type="Proteomes" id="UP000324222">
    <property type="component" value="Unassembled WGS sequence"/>
</dbReference>
<proteinExistence type="predicted"/>
<dbReference type="AlphaFoldDB" id="A0A5B7D7P5"/>
<evidence type="ECO:0000313" key="1">
    <source>
        <dbReference type="EMBL" id="MPC17330.1"/>
    </source>
</evidence>
<keyword evidence="2" id="KW-1185">Reference proteome</keyword>
<accession>A0A5B7D7P5</accession>
<comment type="caution">
    <text evidence="1">The sequence shown here is derived from an EMBL/GenBank/DDBJ whole genome shotgun (WGS) entry which is preliminary data.</text>
</comment>
<name>A0A5B7D7P5_PORTR</name>
<reference evidence="1 2" key="1">
    <citation type="submission" date="2019-05" db="EMBL/GenBank/DDBJ databases">
        <title>Another draft genome of Portunus trituberculatus and its Hox gene families provides insights of decapod evolution.</title>
        <authorList>
            <person name="Jeong J.-H."/>
            <person name="Song I."/>
            <person name="Kim S."/>
            <person name="Choi T."/>
            <person name="Kim D."/>
            <person name="Ryu S."/>
            <person name="Kim W."/>
        </authorList>
    </citation>
    <scope>NUCLEOTIDE SEQUENCE [LARGE SCALE GENOMIC DNA]</scope>
    <source>
        <tissue evidence="1">Muscle</tissue>
    </source>
</reference>
<sequence>MAKCLRLYVVGFEPMRGRLPDPTLTTLPTTPPSPYITAAAVLHLVSEEEILAMCPSSVQKVTRMRNSSNMVLLTFFWFHPP</sequence>
<protein>
    <submittedName>
        <fullName evidence="1">Uncharacterized protein</fullName>
    </submittedName>
</protein>
<gene>
    <name evidence="1" type="ORF">E2C01_010181</name>
</gene>